<keyword evidence="3 9" id="KW-0934">Plastid</keyword>
<gene>
    <name evidence="9" type="primary">ycf46</name>
</gene>
<name>A0A1Z1MAE9_9FLOR</name>
<evidence type="ECO:0000256" key="2">
    <source>
        <dbReference type="ARBA" id="ARBA00022528"/>
    </source>
</evidence>
<organism evidence="9">
    <name type="scientific">Leptosiphonia brodiei</name>
    <dbReference type="NCBI Taxonomy" id="2608611"/>
    <lineage>
        <taxon>Eukaryota</taxon>
        <taxon>Rhodophyta</taxon>
        <taxon>Florideophyceae</taxon>
        <taxon>Rhodymeniophycidae</taxon>
        <taxon>Ceramiales</taxon>
        <taxon>Rhodomelaceae</taxon>
        <taxon>Polysiphonioideae</taxon>
        <taxon>Leptosiphonia</taxon>
    </lineage>
</organism>
<dbReference type="GO" id="GO:0009507">
    <property type="term" value="C:chloroplast"/>
    <property type="evidence" value="ECO:0007669"/>
    <property type="project" value="UniProtKB-SubCell"/>
</dbReference>
<evidence type="ECO:0000313" key="9">
    <source>
        <dbReference type="EMBL" id="ARW62801.1"/>
    </source>
</evidence>
<dbReference type="GO" id="GO:0005524">
    <property type="term" value="F:ATP binding"/>
    <property type="evidence" value="ECO:0007669"/>
    <property type="project" value="UniProtKB-KW"/>
</dbReference>
<evidence type="ECO:0000256" key="6">
    <source>
        <dbReference type="ARBA" id="ARBA00038088"/>
    </source>
</evidence>
<accession>A0A1Z1MAE9</accession>
<geneLocation type="chloroplast" evidence="9"/>
<comment type="subcellular location">
    <subcellularLocation>
        <location evidence="1">Plastid</location>
        <location evidence="1">Chloroplast</location>
    </subcellularLocation>
</comment>
<dbReference type="SMART" id="SM00382">
    <property type="entry name" value="AAA"/>
    <property type="match status" value="1"/>
</dbReference>
<evidence type="ECO:0000256" key="1">
    <source>
        <dbReference type="ARBA" id="ARBA00004229"/>
    </source>
</evidence>
<feature type="domain" description="AAA+ ATPase" evidence="8">
    <location>
        <begin position="256"/>
        <end position="391"/>
    </location>
</feature>
<dbReference type="Gene3D" id="1.10.8.60">
    <property type="match status" value="1"/>
</dbReference>
<evidence type="ECO:0000256" key="3">
    <source>
        <dbReference type="ARBA" id="ARBA00022640"/>
    </source>
</evidence>
<dbReference type="GO" id="GO:0016887">
    <property type="term" value="F:ATP hydrolysis activity"/>
    <property type="evidence" value="ECO:0007669"/>
    <property type="project" value="InterPro"/>
</dbReference>
<proteinExistence type="inferred from homology"/>
<dbReference type="PANTHER" id="PTHR42960">
    <property type="entry name" value="YCF46 PROTEIN"/>
    <property type="match status" value="1"/>
</dbReference>
<dbReference type="Gene3D" id="3.40.50.300">
    <property type="entry name" value="P-loop containing nucleotide triphosphate hydrolases"/>
    <property type="match status" value="1"/>
</dbReference>
<dbReference type="InterPro" id="IPR003593">
    <property type="entry name" value="AAA+_ATPase"/>
</dbReference>
<keyword evidence="2 9" id="KW-0150">Chloroplast</keyword>
<dbReference type="InterPro" id="IPR052381">
    <property type="entry name" value="AAA_domain_protein"/>
</dbReference>
<evidence type="ECO:0000256" key="4">
    <source>
        <dbReference type="ARBA" id="ARBA00022741"/>
    </source>
</evidence>
<evidence type="ECO:0000259" key="8">
    <source>
        <dbReference type="SMART" id="SM00382"/>
    </source>
</evidence>
<reference evidence="9" key="1">
    <citation type="journal article" date="2017" name="J. Phycol.">
        <title>Analysis of chloroplast genomes and a supermatrix inform reclassification of the Rhodomelaceae (Rhodophyta).</title>
        <authorList>
            <person name="Diaz-Tapia P."/>
            <person name="Maggs C.A."/>
            <person name="West J.A."/>
            <person name="Verbruggen H."/>
        </authorList>
    </citation>
    <scope>NUCLEOTIDE SEQUENCE</scope>
    <source>
        <strain evidence="9">PD516</strain>
    </source>
</reference>
<dbReference type="RefSeq" id="YP_009394239.1">
    <property type="nucleotide sequence ID" value="NC_035272.1"/>
</dbReference>
<dbReference type="Pfam" id="PF00004">
    <property type="entry name" value="AAA"/>
    <property type="match status" value="1"/>
</dbReference>
<dbReference type="GeneID" id="33356070"/>
<dbReference type="SUPFAM" id="SSF52540">
    <property type="entry name" value="P-loop containing nucleoside triphosphate hydrolases"/>
    <property type="match status" value="1"/>
</dbReference>
<keyword evidence="5" id="KW-0067">ATP-binding</keyword>
<dbReference type="InterPro" id="IPR003959">
    <property type="entry name" value="ATPase_AAA_core"/>
</dbReference>
<dbReference type="EMBL" id="MF101425">
    <property type="protein sequence ID" value="ARW62801.1"/>
    <property type="molecule type" value="Genomic_DNA"/>
</dbReference>
<keyword evidence="4" id="KW-0547">Nucleotide-binding</keyword>
<comment type="similarity">
    <text evidence="6">Belongs to the AAA ATPase family. Highly divergent.</text>
</comment>
<evidence type="ECO:0000256" key="7">
    <source>
        <dbReference type="ARBA" id="ARBA00040480"/>
    </source>
</evidence>
<dbReference type="PANTHER" id="PTHR42960:SF1">
    <property type="entry name" value="YCF46 PROTEIN"/>
    <property type="match status" value="1"/>
</dbReference>
<sequence>MKFEQKIKKVTKSNNHIIYVSTIEEEILENILIKINNKIFHNQIVIWDFIEGYQNQPTGFSSCKQNPLEALNMIQKYNTINENIFFLKDFNFFLNDLTINRKIKNLYKWLKQNNNYLFMSGIEMKIPTNLNNYIKCIKLPLPDEEEIKSEIQNFFNKTSINIEKHNNIICKTYKGFSRRQIRKSLFELLEKDLTISEIIQNIFKDKSENFSSVNGLKLCTQNTKIVKLAGFNNLKRWLKLRNIMFSKKAEAYGVRSPKGILLVGIQGTGKSLSAKSISQEWNLPLLKLDVGKIFASTLGESENRIDKVIEISQAMSPCVLWIDEIEKIFTKNSNNNDSGTTQRVTSIILNWLSDKTDETFILATANQINNLPIEMLRKGRFDEIFFVDLPNFKDRMNIFRAHLSVIRPITWNQYNIYYFCKISNGFSGAEIEQAIVNAMYLGFSQERELTSSDIVNAIDSIIPTARTHNNEIKKMRQWGYSGKTQIV</sequence>
<dbReference type="InterPro" id="IPR027417">
    <property type="entry name" value="P-loop_NTPase"/>
</dbReference>
<dbReference type="AlphaFoldDB" id="A0A1Z1MAE9"/>
<evidence type="ECO:0000256" key="5">
    <source>
        <dbReference type="ARBA" id="ARBA00022840"/>
    </source>
</evidence>
<protein>
    <recommendedName>
        <fullName evidence="7">Uncharacterized AAA domain-containing protein ycf46</fullName>
    </recommendedName>
</protein>